<feature type="transmembrane region" description="Helical" evidence="1">
    <location>
        <begin position="6"/>
        <end position="24"/>
    </location>
</feature>
<dbReference type="AlphaFoldDB" id="A0A2M7QCP2"/>
<reference evidence="3" key="1">
    <citation type="submission" date="2017-09" db="EMBL/GenBank/DDBJ databases">
        <title>Depth-based differentiation of microbial function through sediment-hosted aquifers and enrichment of novel symbionts in the deep terrestrial subsurface.</title>
        <authorList>
            <person name="Probst A.J."/>
            <person name="Ladd B."/>
            <person name="Jarett J.K."/>
            <person name="Geller-Mcgrath D.E."/>
            <person name="Sieber C.M.K."/>
            <person name="Emerson J.B."/>
            <person name="Anantharaman K."/>
            <person name="Thomas B.C."/>
            <person name="Malmstrom R."/>
            <person name="Stieglmeier M."/>
            <person name="Klingl A."/>
            <person name="Woyke T."/>
            <person name="Ryan C.M."/>
            <person name="Banfield J.F."/>
        </authorList>
    </citation>
    <scope>NUCLEOTIDE SEQUENCE [LARGE SCALE GENOMIC DNA]</scope>
</reference>
<keyword evidence="1" id="KW-0472">Membrane</keyword>
<dbReference type="Proteomes" id="UP000230108">
    <property type="component" value="Unassembled WGS sequence"/>
</dbReference>
<evidence type="ECO:0000313" key="2">
    <source>
        <dbReference type="EMBL" id="PIY68532.1"/>
    </source>
</evidence>
<keyword evidence="1" id="KW-1133">Transmembrane helix</keyword>
<evidence type="ECO:0000313" key="3">
    <source>
        <dbReference type="Proteomes" id="UP000230108"/>
    </source>
</evidence>
<gene>
    <name evidence="2" type="ORF">COY90_05385</name>
</gene>
<dbReference type="EMBL" id="PFLF01000114">
    <property type="protein sequence ID" value="PIY68532.1"/>
    <property type="molecule type" value="Genomic_DNA"/>
</dbReference>
<accession>A0A2M7QCP2</accession>
<evidence type="ECO:0000256" key="1">
    <source>
        <dbReference type="SAM" id="Phobius"/>
    </source>
</evidence>
<comment type="caution">
    <text evidence="2">The sequence shown here is derived from an EMBL/GenBank/DDBJ whole genome shotgun (WGS) entry which is preliminary data.</text>
</comment>
<protein>
    <submittedName>
        <fullName evidence="2">Uncharacterized protein</fullName>
    </submittedName>
</protein>
<organism evidence="2 3">
    <name type="scientific">Candidatus Roizmanbacteria bacterium CG_4_10_14_0_8_um_filter_39_9</name>
    <dbReference type="NCBI Taxonomy" id="1974829"/>
    <lineage>
        <taxon>Bacteria</taxon>
        <taxon>Candidatus Roizmaniibacteriota</taxon>
    </lineage>
</organism>
<proteinExistence type="predicted"/>
<keyword evidence="1" id="KW-0812">Transmembrane</keyword>
<name>A0A2M7QCP2_9BACT</name>
<sequence>MPPLYHQLIAFSFISLLILIFISVSPRYSSVFFPSQRAERLQGFITNTQSHGLINAQDFWKLREMYYPGILTFNKNAYPNPFVTFKSDKITSYESLIPLPDLNRKWPPVNITGKKILFENKNELIYFEEKNVVRIVFIKPISEMITANAFYDYKDKDKKLLQDKAWYVTASVKID</sequence>